<keyword evidence="2" id="KW-1185">Reference proteome</keyword>
<dbReference type="InterPro" id="IPR050682">
    <property type="entry name" value="ModA/WtpA"/>
</dbReference>
<dbReference type="PANTHER" id="PTHR30632">
    <property type="entry name" value="MOLYBDATE-BINDING PERIPLASMIC PROTEIN"/>
    <property type="match status" value="1"/>
</dbReference>
<dbReference type="PANTHER" id="PTHR30632:SF11">
    <property type="entry name" value="BLR4797 PROTEIN"/>
    <property type="match status" value="1"/>
</dbReference>
<dbReference type="SUPFAM" id="SSF53850">
    <property type="entry name" value="Periplasmic binding protein-like II"/>
    <property type="match status" value="1"/>
</dbReference>
<dbReference type="Proteomes" id="UP001606210">
    <property type="component" value="Unassembled WGS sequence"/>
</dbReference>
<name>A0ABW7F6Q0_9BURK</name>
<dbReference type="RefSeq" id="WP_394482067.1">
    <property type="nucleotide sequence ID" value="NZ_JBIGHV010000008.1"/>
</dbReference>
<protein>
    <submittedName>
        <fullName evidence="1">Substrate-binding domain-containing protein</fullName>
    </submittedName>
</protein>
<evidence type="ECO:0000313" key="1">
    <source>
        <dbReference type="EMBL" id="MFG6432307.1"/>
    </source>
</evidence>
<sequence length="231" mass="23545">MPSTEITLLSSMATKPLLVALTDAYRQRSGTAVRLESAGGVDAAKRVQAGEVFDVVVLAGDALATLAEQGHVRAPQAMADSRIAIAVREGSPRRDIGSEDALRNTLLAAKTIGYSTGPSGRALLQIFDRWGLGETLGARLVQARPGVPVGGLVAAGEAEIGFQQLTELQGIAGIKLLGGLPPQLDIVTTFTGAVGAHSAQPGAAQALLDFLASADTASIKLAHGMSPSASS</sequence>
<organism evidence="1 2">
    <name type="scientific">Pelomonas parva</name>
    <dbReference type="NCBI Taxonomy" id="3299032"/>
    <lineage>
        <taxon>Bacteria</taxon>
        <taxon>Pseudomonadati</taxon>
        <taxon>Pseudomonadota</taxon>
        <taxon>Betaproteobacteria</taxon>
        <taxon>Burkholderiales</taxon>
        <taxon>Sphaerotilaceae</taxon>
        <taxon>Roseateles</taxon>
    </lineage>
</organism>
<proteinExistence type="predicted"/>
<gene>
    <name evidence="1" type="ORF">ACG00Y_20480</name>
</gene>
<accession>A0ABW7F6Q0</accession>
<reference evidence="1 2" key="1">
    <citation type="submission" date="2024-08" db="EMBL/GenBank/DDBJ databases">
        <authorList>
            <person name="Lu H."/>
        </authorList>
    </citation>
    <scope>NUCLEOTIDE SEQUENCE [LARGE SCALE GENOMIC DNA]</scope>
    <source>
        <strain evidence="1 2">LYH14W</strain>
    </source>
</reference>
<comment type="caution">
    <text evidence="1">The sequence shown here is derived from an EMBL/GenBank/DDBJ whole genome shotgun (WGS) entry which is preliminary data.</text>
</comment>
<dbReference type="EMBL" id="JBIGHV010000008">
    <property type="protein sequence ID" value="MFG6432307.1"/>
    <property type="molecule type" value="Genomic_DNA"/>
</dbReference>
<dbReference type="Pfam" id="PF13531">
    <property type="entry name" value="SBP_bac_11"/>
    <property type="match status" value="1"/>
</dbReference>
<dbReference type="Gene3D" id="3.40.190.10">
    <property type="entry name" value="Periplasmic binding protein-like II"/>
    <property type="match status" value="2"/>
</dbReference>
<evidence type="ECO:0000313" key="2">
    <source>
        <dbReference type="Proteomes" id="UP001606210"/>
    </source>
</evidence>